<dbReference type="EMBL" id="JASPKZ010009266">
    <property type="protein sequence ID" value="KAJ9577878.1"/>
    <property type="molecule type" value="Genomic_DNA"/>
</dbReference>
<comment type="caution">
    <text evidence="1">The sequence shown here is derived from an EMBL/GenBank/DDBJ whole genome shotgun (WGS) entry which is preliminary data.</text>
</comment>
<gene>
    <name evidence="1" type="ORF">L9F63_025260</name>
</gene>
<dbReference type="AlphaFoldDB" id="A0AAD7ZC81"/>
<dbReference type="SUPFAM" id="SSF53474">
    <property type="entry name" value="alpha/beta-Hydrolases"/>
    <property type="match status" value="1"/>
</dbReference>
<dbReference type="PANTHER" id="PTHR11005">
    <property type="entry name" value="LYSOSOMAL ACID LIPASE-RELATED"/>
    <property type="match status" value="1"/>
</dbReference>
<name>A0AAD7ZC81_DIPPU</name>
<dbReference type="Proteomes" id="UP001233999">
    <property type="component" value="Unassembled WGS sequence"/>
</dbReference>
<feature type="non-terminal residue" evidence="1">
    <location>
        <position position="149"/>
    </location>
</feature>
<feature type="non-terminal residue" evidence="1">
    <location>
        <position position="1"/>
    </location>
</feature>
<evidence type="ECO:0000313" key="2">
    <source>
        <dbReference type="Proteomes" id="UP001233999"/>
    </source>
</evidence>
<protein>
    <submittedName>
        <fullName evidence="1">Uncharacterized protein</fullName>
    </submittedName>
</protein>
<accession>A0AAD7ZC81</accession>
<keyword evidence="2" id="KW-1185">Reference proteome</keyword>
<evidence type="ECO:0000313" key="1">
    <source>
        <dbReference type="EMBL" id="KAJ9577878.1"/>
    </source>
</evidence>
<proteinExistence type="predicted"/>
<organism evidence="1 2">
    <name type="scientific">Diploptera punctata</name>
    <name type="common">Pacific beetle cockroach</name>
    <dbReference type="NCBI Taxonomy" id="6984"/>
    <lineage>
        <taxon>Eukaryota</taxon>
        <taxon>Metazoa</taxon>
        <taxon>Ecdysozoa</taxon>
        <taxon>Arthropoda</taxon>
        <taxon>Hexapoda</taxon>
        <taxon>Insecta</taxon>
        <taxon>Pterygota</taxon>
        <taxon>Neoptera</taxon>
        <taxon>Polyneoptera</taxon>
        <taxon>Dictyoptera</taxon>
        <taxon>Blattodea</taxon>
        <taxon>Blaberoidea</taxon>
        <taxon>Blaberidae</taxon>
        <taxon>Diplopterinae</taxon>
        <taxon>Diploptera</taxon>
    </lineage>
</organism>
<sequence>VRVHKYIRLELELELEYVHTCAPQTRTAPRTIWTAHTPAGCSTRQVMHYAQIAVYGQFQQYDFGEEMNKIVYNNSKPPLYNLKNVTTPVAAYYGDSDSLAPYRFPDVSPETASGILKGCLETGNSVRCLSYLYVHRDVFSTVRYICLLI</sequence>
<dbReference type="Gene3D" id="3.40.50.1820">
    <property type="entry name" value="alpha/beta hydrolase"/>
    <property type="match status" value="1"/>
</dbReference>
<reference evidence="1" key="2">
    <citation type="submission" date="2023-05" db="EMBL/GenBank/DDBJ databases">
        <authorList>
            <person name="Fouks B."/>
        </authorList>
    </citation>
    <scope>NUCLEOTIDE SEQUENCE</scope>
    <source>
        <strain evidence="1">Stay&amp;Tobe</strain>
        <tissue evidence="1">Testes</tissue>
    </source>
</reference>
<dbReference type="InterPro" id="IPR029058">
    <property type="entry name" value="AB_hydrolase_fold"/>
</dbReference>
<reference evidence="1" key="1">
    <citation type="journal article" date="2023" name="IScience">
        <title>Live-bearing cockroach genome reveals convergent evolutionary mechanisms linked to viviparity in insects and beyond.</title>
        <authorList>
            <person name="Fouks B."/>
            <person name="Harrison M.C."/>
            <person name="Mikhailova A.A."/>
            <person name="Marchal E."/>
            <person name="English S."/>
            <person name="Carruthers M."/>
            <person name="Jennings E.C."/>
            <person name="Chiamaka E.L."/>
            <person name="Frigard R.A."/>
            <person name="Pippel M."/>
            <person name="Attardo G.M."/>
            <person name="Benoit J.B."/>
            <person name="Bornberg-Bauer E."/>
            <person name="Tobe S.S."/>
        </authorList>
    </citation>
    <scope>NUCLEOTIDE SEQUENCE</scope>
    <source>
        <strain evidence="1">Stay&amp;Tobe</strain>
    </source>
</reference>